<dbReference type="RefSeq" id="WP_073793349.1">
    <property type="nucleotide sequence ID" value="NZ_JBITHB010000008.1"/>
</dbReference>
<proteinExistence type="predicted"/>
<accession>A0A1Q4V1H8</accession>
<keyword evidence="2" id="KW-1185">Reference proteome</keyword>
<evidence type="ECO:0000313" key="2">
    <source>
        <dbReference type="Proteomes" id="UP000186455"/>
    </source>
</evidence>
<evidence type="ECO:0000313" key="1">
    <source>
        <dbReference type="EMBL" id="OKH91667.1"/>
    </source>
</evidence>
<dbReference type="EMBL" id="LFBV01000009">
    <property type="protein sequence ID" value="OKH91667.1"/>
    <property type="molecule type" value="Genomic_DNA"/>
</dbReference>
<name>A0A1Q4V1H8_9ACTN</name>
<dbReference type="PROSITE" id="PS51318">
    <property type="entry name" value="TAT"/>
    <property type="match status" value="1"/>
</dbReference>
<dbReference type="InterPro" id="IPR006311">
    <property type="entry name" value="TAT_signal"/>
</dbReference>
<protein>
    <submittedName>
        <fullName evidence="1">Uncharacterized protein</fullName>
    </submittedName>
</protein>
<reference evidence="1 2" key="1">
    <citation type="submission" date="2015-06" db="EMBL/GenBank/DDBJ databases">
        <title>Cloning and characterization of the uncialamcin biosynthetic gene cluster.</title>
        <authorList>
            <person name="Yan X."/>
            <person name="Huang T."/>
            <person name="Ge H."/>
            <person name="Shen B."/>
        </authorList>
    </citation>
    <scope>NUCLEOTIDE SEQUENCE [LARGE SCALE GENOMIC DNA]</scope>
    <source>
        <strain evidence="1 2">DCA2648</strain>
    </source>
</reference>
<dbReference type="AlphaFoldDB" id="A0A1Q4V1H8"/>
<organism evidence="1 2">
    <name type="scientific">Streptomyces uncialis</name>
    <dbReference type="NCBI Taxonomy" id="1048205"/>
    <lineage>
        <taxon>Bacteria</taxon>
        <taxon>Bacillati</taxon>
        <taxon>Actinomycetota</taxon>
        <taxon>Actinomycetes</taxon>
        <taxon>Kitasatosporales</taxon>
        <taxon>Streptomycetaceae</taxon>
        <taxon>Streptomyces</taxon>
    </lineage>
</organism>
<dbReference type="STRING" id="1048205.AB852_29470"/>
<gene>
    <name evidence="1" type="ORF">AB852_29470</name>
</gene>
<sequence>MEQWTRRAALTAVTAAGAAALIGAAPPQRGRRNVPSAPVLEIGTGEDAFTAPARTVAGAVTLRVRNTSPRTGTVGVVRLHPGVTEEQFRTRLRALFTAEAPADVIHASRVMMATATQLGGASHHSGIVADATVTLAPGRHLLLEYLDFMPGIGRGPAPGAEYVRPLTVTADGPGGRAPVPCGTLTAHENAAGAPRFTLRGRVLADQPLRFVNAMREQVAEARLYPVPDDAVTEADIVAFFAGEPGPPPVDFSGALGATPLTPGHEAVLRMPMRSGRYAVVSWVRALVDARPLTAGGQILLTRVP</sequence>
<comment type="caution">
    <text evidence="1">The sequence shown here is derived from an EMBL/GenBank/DDBJ whole genome shotgun (WGS) entry which is preliminary data.</text>
</comment>
<dbReference type="Proteomes" id="UP000186455">
    <property type="component" value="Unassembled WGS sequence"/>
</dbReference>